<evidence type="ECO:0000256" key="2">
    <source>
        <dbReference type="ARBA" id="ARBA00013090"/>
    </source>
</evidence>
<feature type="binding site" evidence="7">
    <location>
        <begin position="13"/>
        <end position="14"/>
    </location>
    <ligand>
        <name>substrate</name>
    </ligand>
</feature>
<dbReference type="AlphaFoldDB" id="A0A9D1TXE4"/>
<dbReference type="EMBL" id="DXHL01000011">
    <property type="protein sequence ID" value="HIW10276.1"/>
    <property type="molecule type" value="Genomic_DNA"/>
</dbReference>
<dbReference type="PROSITE" id="PS00924">
    <property type="entry name" value="ASP_GLU_RACEMASE_2"/>
    <property type="match status" value="1"/>
</dbReference>
<feature type="binding site" evidence="7">
    <location>
        <begin position="45"/>
        <end position="46"/>
    </location>
    <ligand>
        <name>substrate</name>
    </ligand>
</feature>
<comment type="function">
    <text evidence="7">Provides the (R)-glutamate required for cell wall biosynthesis.</text>
</comment>
<dbReference type="GO" id="GO:0071555">
    <property type="term" value="P:cell wall organization"/>
    <property type="evidence" value="ECO:0007669"/>
    <property type="project" value="UniProtKB-KW"/>
</dbReference>
<dbReference type="SUPFAM" id="SSF53681">
    <property type="entry name" value="Aspartate/glutamate racemase"/>
    <property type="match status" value="2"/>
</dbReference>
<dbReference type="HAMAP" id="MF_00258">
    <property type="entry name" value="Glu_racemase"/>
    <property type="match status" value="1"/>
</dbReference>
<dbReference type="Gene3D" id="3.40.50.1860">
    <property type="match status" value="2"/>
</dbReference>
<keyword evidence="3 7" id="KW-0133">Cell shape</keyword>
<feature type="binding site" evidence="7">
    <location>
        <begin position="188"/>
        <end position="189"/>
    </location>
    <ligand>
        <name>substrate</name>
    </ligand>
</feature>
<protein>
    <recommendedName>
        <fullName evidence="2 7">Glutamate racemase</fullName>
        <ecNumber evidence="2 7">5.1.1.3</ecNumber>
    </recommendedName>
</protein>
<dbReference type="InterPro" id="IPR018187">
    <property type="entry name" value="Asp/Glu_racemase_AS_1"/>
</dbReference>
<feature type="binding site" evidence="7">
    <location>
        <begin position="77"/>
        <end position="78"/>
    </location>
    <ligand>
        <name>substrate</name>
    </ligand>
</feature>
<name>A0A9D1TXE4_9BACT</name>
<reference evidence="8" key="2">
    <citation type="submission" date="2021-04" db="EMBL/GenBank/DDBJ databases">
        <authorList>
            <person name="Gilroy R."/>
        </authorList>
    </citation>
    <scope>NUCLEOTIDE SEQUENCE</scope>
    <source>
        <strain evidence="8">ChiBcec15-1070</strain>
    </source>
</reference>
<sequence length="265" mass="28613">MTSANNAPIGILDSGMGGISIWAEIVRTLPQEEVVYWADTAHCPYGGRTQAEITKLVTVGVKTLLEAHAKIIVIACNTATTAAIATLRAQWPEVPFIGLEPAIKPAARATRTGVVGVLGTAYTVQSEMFRHTTEQYAQGVRVIATAGNGLVEQVENDREEQPETENLLKQYIEPMLAAGADQLVLACTHFPLLVPAIRRIIGNRPMQIINPAPAIARHTQEVLAERGMLTARETQGSSRFLSSGTEHDSRRLAEKAAHYIATLTA</sequence>
<keyword evidence="5 7" id="KW-0413">Isomerase</keyword>
<evidence type="ECO:0000313" key="8">
    <source>
        <dbReference type="EMBL" id="HIW10276.1"/>
    </source>
</evidence>
<keyword evidence="6 7" id="KW-0961">Cell wall biogenesis/degradation</keyword>
<dbReference type="PANTHER" id="PTHR21198">
    <property type="entry name" value="GLUTAMATE RACEMASE"/>
    <property type="match status" value="1"/>
</dbReference>
<feature type="active site" description="Proton donor/acceptor" evidence="7">
    <location>
        <position position="187"/>
    </location>
</feature>
<dbReference type="InterPro" id="IPR033134">
    <property type="entry name" value="Asp/Glu_racemase_AS_2"/>
</dbReference>
<feature type="active site" description="Proton donor/acceptor" evidence="7">
    <location>
        <position position="76"/>
    </location>
</feature>
<evidence type="ECO:0000313" key="9">
    <source>
        <dbReference type="Proteomes" id="UP000823926"/>
    </source>
</evidence>
<reference evidence="8" key="1">
    <citation type="journal article" date="2021" name="PeerJ">
        <title>Extensive microbial diversity within the chicken gut microbiome revealed by metagenomics and culture.</title>
        <authorList>
            <person name="Gilroy R."/>
            <person name="Ravi A."/>
            <person name="Getino M."/>
            <person name="Pursley I."/>
            <person name="Horton D.L."/>
            <person name="Alikhan N.F."/>
            <person name="Baker D."/>
            <person name="Gharbi K."/>
            <person name="Hall N."/>
            <person name="Watson M."/>
            <person name="Adriaenssens E.M."/>
            <person name="Foster-Nyarko E."/>
            <person name="Jarju S."/>
            <person name="Secka A."/>
            <person name="Antonio M."/>
            <person name="Oren A."/>
            <person name="Chaudhuri R.R."/>
            <person name="La Ragione R."/>
            <person name="Hildebrand F."/>
            <person name="Pallen M.J."/>
        </authorList>
    </citation>
    <scope>NUCLEOTIDE SEQUENCE</scope>
    <source>
        <strain evidence="8">ChiBcec15-1070</strain>
    </source>
</reference>
<gene>
    <name evidence="7 8" type="primary">murI</name>
    <name evidence="8" type="ORF">H9888_02130</name>
</gene>
<proteinExistence type="inferred from homology"/>
<dbReference type="InterPro" id="IPR015942">
    <property type="entry name" value="Asp/Glu/hydantoin_racemase"/>
</dbReference>
<evidence type="ECO:0000256" key="7">
    <source>
        <dbReference type="HAMAP-Rule" id="MF_00258"/>
    </source>
</evidence>
<keyword evidence="4 7" id="KW-0573">Peptidoglycan synthesis</keyword>
<evidence type="ECO:0000256" key="4">
    <source>
        <dbReference type="ARBA" id="ARBA00022984"/>
    </source>
</evidence>
<comment type="caution">
    <text evidence="8">The sequence shown here is derived from an EMBL/GenBank/DDBJ whole genome shotgun (WGS) entry which is preliminary data.</text>
</comment>
<evidence type="ECO:0000256" key="1">
    <source>
        <dbReference type="ARBA" id="ARBA00001602"/>
    </source>
</evidence>
<dbReference type="PROSITE" id="PS00923">
    <property type="entry name" value="ASP_GLU_RACEMASE_1"/>
    <property type="match status" value="1"/>
</dbReference>
<dbReference type="GO" id="GO:0009252">
    <property type="term" value="P:peptidoglycan biosynthetic process"/>
    <property type="evidence" value="ECO:0007669"/>
    <property type="project" value="UniProtKB-UniRule"/>
</dbReference>
<evidence type="ECO:0000256" key="5">
    <source>
        <dbReference type="ARBA" id="ARBA00023235"/>
    </source>
</evidence>
<evidence type="ECO:0000256" key="3">
    <source>
        <dbReference type="ARBA" id="ARBA00022960"/>
    </source>
</evidence>
<comment type="pathway">
    <text evidence="7">Cell wall biogenesis; peptidoglycan biosynthesis.</text>
</comment>
<dbReference type="EC" id="5.1.1.3" evidence="2 7"/>
<accession>A0A9D1TXE4</accession>
<organism evidence="8 9">
    <name type="scientific">Candidatus Rikenella faecigallinarum</name>
    <dbReference type="NCBI Taxonomy" id="2838745"/>
    <lineage>
        <taxon>Bacteria</taxon>
        <taxon>Pseudomonadati</taxon>
        <taxon>Bacteroidota</taxon>
        <taxon>Bacteroidia</taxon>
        <taxon>Bacteroidales</taxon>
        <taxon>Rikenellaceae</taxon>
        <taxon>Rikenella</taxon>
    </lineage>
</organism>
<dbReference type="Pfam" id="PF01177">
    <property type="entry name" value="Asp_Glu_race"/>
    <property type="match status" value="1"/>
</dbReference>
<dbReference type="InterPro" id="IPR001920">
    <property type="entry name" value="Asp/Glu_race"/>
</dbReference>
<comment type="similarity">
    <text evidence="7">Belongs to the aspartate/glutamate racemases family.</text>
</comment>
<dbReference type="NCBIfam" id="TIGR00067">
    <property type="entry name" value="glut_race"/>
    <property type="match status" value="1"/>
</dbReference>
<dbReference type="Proteomes" id="UP000823926">
    <property type="component" value="Unassembled WGS sequence"/>
</dbReference>
<dbReference type="GO" id="GO:0008881">
    <property type="term" value="F:glutamate racemase activity"/>
    <property type="evidence" value="ECO:0007669"/>
    <property type="project" value="UniProtKB-UniRule"/>
</dbReference>
<dbReference type="GO" id="GO:0008360">
    <property type="term" value="P:regulation of cell shape"/>
    <property type="evidence" value="ECO:0007669"/>
    <property type="project" value="UniProtKB-KW"/>
</dbReference>
<comment type="catalytic activity">
    <reaction evidence="1 7">
        <text>L-glutamate = D-glutamate</text>
        <dbReference type="Rhea" id="RHEA:12813"/>
        <dbReference type="ChEBI" id="CHEBI:29985"/>
        <dbReference type="ChEBI" id="CHEBI:29986"/>
        <dbReference type="EC" id="5.1.1.3"/>
    </reaction>
</comment>
<dbReference type="PANTHER" id="PTHR21198:SF2">
    <property type="entry name" value="GLUTAMATE RACEMASE"/>
    <property type="match status" value="1"/>
</dbReference>
<dbReference type="InterPro" id="IPR004391">
    <property type="entry name" value="Glu_race"/>
</dbReference>
<evidence type="ECO:0000256" key="6">
    <source>
        <dbReference type="ARBA" id="ARBA00023316"/>
    </source>
</evidence>